<organism evidence="6 7">
    <name type="scientific">Chironomus riparius</name>
    <dbReference type="NCBI Taxonomy" id="315576"/>
    <lineage>
        <taxon>Eukaryota</taxon>
        <taxon>Metazoa</taxon>
        <taxon>Ecdysozoa</taxon>
        <taxon>Arthropoda</taxon>
        <taxon>Hexapoda</taxon>
        <taxon>Insecta</taxon>
        <taxon>Pterygota</taxon>
        <taxon>Neoptera</taxon>
        <taxon>Endopterygota</taxon>
        <taxon>Diptera</taxon>
        <taxon>Nematocera</taxon>
        <taxon>Chironomoidea</taxon>
        <taxon>Chironomidae</taxon>
        <taxon>Chironominae</taxon>
        <taxon>Chironomus</taxon>
    </lineage>
</organism>
<proteinExistence type="inferred from homology"/>
<comment type="function">
    <text evidence="4">Reversible hydration of carbon dioxide.</text>
</comment>
<evidence type="ECO:0000259" key="5">
    <source>
        <dbReference type="PROSITE" id="PS51144"/>
    </source>
</evidence>
<comment type="cofactor">
    <cofactor evidence="4">
        <name>Zn(2+)</name>
        <dbReference type="ChEBI" id="CHEBI:29105"/>
    </cofactor>
</comment>
<evidence type="ECO:0000256" key="3">
    <source>
        <dbReference type="ARBA" id="ARBA00022833"/>
    </source>
</evidence>
<dbReference type="EC" id="4.2.1.1" evidence="4"/>
<dbReference type="GO" id="GO:0004089">
    <property type="term" value="F:carbonate dehydratase activity"/>
    <property type="evidence" value="ECO:0007669"/>
    <property type="project" value="UniProtKB-UniRule"/>
</dbReference>
<dbReference type="OrthoDB" id="429145at2759"/>
<evidence type="ECO:0000256" key="4">
    <source>
        <dbReference type="RuleBase" id="RU367011"/>
    </source>
</evidence>
<dbReference type="GO" id="GO:0005737">
    <property type="term" value="C:cytoplasm"/>
    <property type="evidence" value="ECO:0007669"/>
    <property type="project" value="TreeGrafter"/>
</dbReference>
<evidence type="ECO:0000256" key="1">
    <source>
        <dbReference type="ARBA" id="ARBA00010718"/>
    </source>
</evidence>
<name>A0A9N9S1P9_9DIPT</name>
<dbReference type="PROSITE" id="PS51144">
    <property type="entry name" value="ALPHA_CA_2"/>
    <property type="match status" value="1"/>
</dbReference>
<dbReference type="Gene3D" id="3.10.200.10">
    <property type="entry name" value="Alpha carbonic anhydrase"/>
    <property type="match status" value="1"/>
</dbReference>
<dbReference type="Pfam" id="PF00194">
    <property type="entry name" value="Carb_anhydrase"/>
    <property type="match status" value="1"/>
</dbReference>
<dbReference type="InterPro" id="IPR001148">
    <property type="entry name" value="CA_dom"/>
</dbReference>
<dbReference type="PANTHER" id="PTHR18952">
    <property type="entry name" value="CARBONIC ANHYDRASE"/>
    <property type="match status" value="1"/>
</dbReference>
<reference evidence="6" key="2">
    <citation type="submission" date="2022-10" db="EMBL/GenBank/DDBJ databases">
        <authorList>
            <consortium name="ENA_rothamsted_submissions"/>
            <consortium name="culmorum"/>
            <person name="King R."/>
        </authorList>
    </citation>
    <scope>NUCLEOTIDE SEQUENCE</scope>
</reference>
<dbReference type="PANTHER" id="PTHR18952:SF124">
    <property type="entry name" value="CARBONIC ANHYDRASE 7"/>
    <property type="match status" value="1"/>
</dbReference>
<keyword evidence="4" id="KW-0456">Lyase</keyword>
<dbReference type="SUPFAM" id="SSF51069">
    <property type="entry name" value="Carbonic anhydrase"/>
    <property type="match status" value="1"/>
</dbReference>
<keyword evidence="7" id="KW-1185">Reference proteome</keyword>
<evidence type="ECO:0000313" key="6">
    <source>
        <dbReference type="EMBL" id="CAG9807564.1"/>
    </source>
</evidence>
<dbReference type="EMBL" id="OU895879">
    <property type="protein sequence ID" value="CAG9807564.1"/>
    <property type="molecule type" value="Genomic_DNA"/>
</dbReference>
<dbReference type="PROSITE" id="PS00162">
    <property type="entry name" value="ALPHA_CA_1"/>
    <property type="match status" value="1"/>
</dbReference>
<keyword evidence="3 4" id="KW-0862">Zinc</keyword>
<comment type="similarity">
    <text evidence="1 4">Belongs to the alpha-carbonic anhydrase family.</text>
</comment>
<accession>A0A9N9S1P9</accession>
<feature type="chain" id="PRO_5040537954" description="Carbonic anhydrase" evidence="4">
    <location>
        <begin position="23"/>
        <end position="365"/>
    </location>
</feature>
<dbReference type="InterPro" id="IPR018338">
    <property type="entry name" value="Carbonic_anhydrase_a-class_CS"/>
</dbReference>
<dbReference type="SMART" id="SM01057">
    <property type="entry name" value="Carb_anhydrase"/>
    <property type="match status" value="1"/>
</dbReference>
<dbReference type="Proteomes" id="UP001153620">
    <property type="component" value="Chromosome 3"/>
</dbReference>
<evidence type="ECO:0000313" key="7">
    <source>
        <dbReference type="Proteomes" id="UP001153620"/>
    </source>
</evidence>
<comment type="catalytic activity">
    <reaction evidence="4">
        <text>hydrogencarbonate + H(+) = CO2 + H2O</text>
        <dbReference type="Rhea" id="RHEA:10748"/>
        <dbReference type="ChEBI" id="CHEBI:15377"/>
        <dbReference type="ChEBI" id="CHEBI:15378"/>
        <dbReference type="ChEBI" id="CHEBI:16526"/>
        <dbReference type="ChEBI" id="CHEBI:17544"/>
        <dbReference type="EC" id="4.2.1.1"/>
    </reaction>
</comment>
<dbReference type="AlphaFoldDB" id="A0A9N9S1P9"/>
<feature type="domain" description="Alpha-carbonic anhydrase" evidence="5">
    <location>
        <begin position="102"/>
        <end position="363"/>
    </location>
</feature>
<gene>
    <name evidence="6" type="ORF">CHIRRI_LOCUS10411</name>
</gene>
<evidence type="ECO:0000256" key="2">
    <source>
        <dbReference type="ARBA" id="ARBA00022723"/>
    </source>
</evidence>
<feature type="signal peptide" evidence="4">
    <location>
        <begin position="1"/>
        <end position="22"/>
    </location>
</feature>
<dbReference type="GO" id="GO:0008270">
    <property type="term" value="F:zinc ion binding"/>
    <property type="evidence" value="ECO:0007669"/>
    <property type="project" value="UniProtKB-UniRule"/>
</dbReference>
<dbReference type="InterPro" id="IPR023561">
    <property type="entry name" value="Carbonic_anhydrase_a-class"/>
</dbReference>
<keyword evidence="2 4" id="KW-0479">Metal-binding</keyword>
<dbReference type="CDD" id="cd00326">
    <property type="entry name" value="alpha_CA"/>
    <property type="match status" value="1"/>
</dbReference>
<dbReference type="InterPro" id="IPR036398">
    <property type="entry name" value="CA_dom_sf"/>
</dbReference>
<protein>
    <recommendedName>
        <fullName evidence="4">Carbonic anhydrase</fullName>
        <ecNumber evidence="4">4.2.1.1</ecNumber>
    </recommendedName>
</protein>
<keyword evidence="4" id="KW-0732">Signal</keyword>
<reference evidence="6" key="1">
    <citation type="submission" date="2022-01" db="EMBL/GenBank/DDBJ databases">
        <authorList>
            <person name="King R."/>
        </authorList>
    </citation>
    <scope>NUCLEOTIDE SEQUENCE</scope>
</reference>
<sequence>MRRLSAITILFTFAIISINIDSGSLEEASSYSNHFRGSHQGYHYPQKYKKFESRSNEIVAEDAFHKLFNEIKTQQKLKTATSYNNRDIFINRNKTRDEESQLEFSYNENDRYGPPRWKDINAQCGGRNQSPIAIDTGFVAVRENAQELIIDGVDLVPQSMKVENNGHSLKLSFKYQNDQKINISGGPLKNPFILDNIHFHWGSNTSGSEHVINDQRYAAELHMVTYNSIFETFEMASQDPMGLAVLGILYEYDKLYTGKDNPWVKFITKVIKAHSTYTETNWVFPIRDIIKDVDFRGLLSYRGSLTTPNCSENVLWMLSTRPIVIKQNELVELRKLRNDKGRRIIHNYRPLQDTNGRTVTAYKYK</sequence>